<dbReference type="EMBL" id="MU808000">
    <property type="protein sequence ID" value="KAJ3830953.1"/>
    <property type="molecule type" value="Genomic_DNA"/>
</dbReference>
<comment type="caution">
    <text evidence="1">The sequence shown here is derived from an EMBL/GenBank/DDBJ whole genome shotgun (WGS) entry which is preliminary data.</text>
</comment>
<keyword evidence="2" id="KW-1185">Reference proteome</keyword>
<feature type="non-terminal residue" evidence="1">
    <location>
        <position position="58"/>
    </location>
</feature>
<organism evidence="1 2">
    <name type="scientific">Lentinula raphanica</name>
    <dbReference type="NCBI Taxonomy" id="153919"/>
    <lineage>
        <taxon>Eukaryota</taxon>
        <taxon>Fungi</taxon>
        <taxon>Dikarya</taxon>
        <taxon>Basidiomycota</taxon>
        <taxon>Agaricomycotina</taxon>
        <taxon>Agaricomycetes</taxon>
        <taxon>Agaricomycetidae</taxon>
        <taxon>Agaricales</taxon>
        <taxon>Marasmiineae</taxon>
        <taxon>Omphalotaceae</taxon>
        <taxon>Lentinula</taxon>
    </lineage>
</organism>
<dbReference type="AlphaFoldDB" id="A0AA38NUV3"/>
<gene>
    <name evidence="1" type="ORF">F5878DRAFT_520522</name>
</gene>
<protein>
    <submittedName>
        <fullName evidence="1">Uncharacterized protein</fullName>
    </submittedName>
</protein>
<sequence length="58" mass="6350">VVITFENALHAPDVSYDLVSISRMDELGYQVLFGNGVAKFFSPKGQHFLTGQGTNGLY</sequence>
<dbReference type="Proteomes" id="UP001163846">
    <property type="component" value="Unassembled WGS sequence"/>
</dbReference>
<name>A0AA38NUV3_9AGAR</name>
<evidence type="ECO:0000313" key="2">
    <source>
        <dbReference type="Proteomes" id="UP001163846"/>
    </source>
</evidence>
<proteinExistence type="predicted"/>
<feature type="non-terminal residue" evidence="1">
    <location>
        <position position="1"/>
    </location>
</feature>
<reference evidence="1" key="1">
    <citation type="submission" date="2022-08" db="EMBL/GenBank/DDBJ databases">
        <authorList>
            <consortium name="DOE Joint Genome Institute"/>
            <person name="Min B."/>
            <person name="Riley R."/>
            <person name="Sierra-Patev S."/>
            <person name="Naranjo-Ortiz M."/>
            <person name="Looney B."/>
            <person name="Konkel Z."/>
            <person name="Slot J.C."/>
            <person name="Sakamoto Y."/>
            <person name="Steenwyk J.L."/>
            <person name="Rokas A."/>
            <person name="Carro J."/>
            <person name="Camarero S."/>
            <person name="Ferreira P."/>
            <person name="Molpeceres G."/>
            <person name="Ruiz-Duenas F.J."/>
            <person name="Serrano A."/>
            <person name="Henrissat B."/>
            <person name="Drula E."/>
            <person name="Hughes K.W."/>
            <person name="Mata J.L."/>
            <person name="Ishikawa N.K."/>
            <person name="Vargas-Isla R."/>
            <person name="Ushijima S."/>
            <person name="Smith C.A."/>
            <person name="Ahrendt S."/>
            <person name="Andreopoulos W."/>
            <person name="He G."/>
            <person name="Labutti K."/>
            <person name="Lipzen A."/>
            <person name="Ng V."/>
            <person name="Sandor L."/>
            <person name="Barry K."/>
            <person name="Martinez A.T."/>
            <person name="Xiao Y."/>
            <person name="Gibbons J.G."/>
            <person name="Terashima K."/>
            <person name="Hibbett D.S."/>
            <person name="Grigoriev I.V."/>
        </authorList>
    </citation>
    <scope>NUCLEOTIDE SEQUENCE</scope>
    <source>
        <strain evidence="1">TFB9207</strain>
    </source>
</reference>
<accession>A0AA38NUV3</accession>
<evidence type="ECO:0000313" key="1">
    <source>
        <dbReference type="EMBL" id="KAJ3830953.1"/>
    </source>
</evidence>